<organism evidence="2 3">
    <name type="scientific">Lentzea rhizosphaerae</name>
    <dbReference type="NCBI Taxonomy" id="2041025"/>
    <lineage>
        <taxon>Bacteria</taxon>
        <taxon>Bacillati</taxon>
        <taxon>Actinomycetota</taxon>
        <taxon>Actinomycetes</taxon>
        <taxon>Pseudonocardiales</taxon>
        <taxon>Pseudonocardiaceae</taxon>
        <taxon>Lentzea</taxon>
    </lineage>
</organism>
<keyword evidence="1" id="KW-0812">Transmembrane</keyword>
<accession>A0ABV8BL38</accession>
<sequence length="327" mass="36143">MDIVILLGVLVACEFGLRALGHPTRWGTRAAMVLMVGSYYLFISPVLRQDESMSWAVLPGLLAFLVARSAFVRRWRADERAHQERLDGQASQVRDDLAGGRPVRRFALWLRPFHSTERLPTQAASFQGVATQHIDLERMLREALSPDLPLVALGLPGETTGAGRIATDDATWWEEFTRLATAAHQIFVLPAANDGTFREVAWLKDGDQFGKCVFVMPETPPTGGRVHIRRGPRPFVMHHVPQPVIDHRALWGKAAQRLGALEVELPPYDRRGALFRPAGGLVPLALSPVVRKVRRLRALLAALDALDAPCSPPPAHPGPPPYWTSKS</sequence>
<evidence type="ECO:0000256" key="1">
    <source>
        <dbReference type="SAM" id="Phobius"/>
    </source>
</evidence>
<evidence type="ECO:0000313" key="2">
    <source>
        <dbReference type="EMBL" id="MFC3890918.1"/>
    </source>
</evidence>
<feature type="transmembrane region" description="Helical" evidence="1">
    <location>
        <begin position="52"/>
        <end position="71"/>
    </location>
</feature>
<gene>
    <name evidence="2" type="ORF">ACFOWZ_05480</name>
</gene>
<dbReference type="EMBL" id="JBHRZI010000008">
    <property type="protein sequence ID" value="MFC3890918.1"/>
    <property type="molecule type" value="Genomic_DNA"/>
</dbReference>
<dbReference type="RefSeq" id="WP_382369701.1">
    <property type="nucleotide sequence ID" value="NZ_JBHRZI010000008.1"/>
</dbReference>
<comment type="caution">
    <text evidence="2">The sequence shown here is derived from an EMBL/GenBank/DDBJ whole genome shotgun (WGS) entry which is preliminary data.</text>
</comment>
<keyword evidence="1" id="KW-1133">Transmembrane helix</keyword>
<name>A0ABV8BL38_9PSEU</name>
<keyword evidence="1" id="KW-0472">Membrane</keyword>
<proteinExistence type="predicted"/>
<evidence type="ECO:0000313" key="3">
    <source>
        <dbReference type="Proteomes" id="UP001595690"/>
    </source>
</evidence>
<keyword evidence="3" id="KW-1185">Reference proteome</keyword>
<reference evidence="3" key="1">
    <citation type="journal article" date="2019" name="Int. J. Syst. Evol. Microbiol.">
        <title>The Global Catalogue of Microorganisms (GCM) 10K type strain sequencing project: providing services to taxonomists for standard genome sequencing and annotation.</title>
        <authorList>
            <consortium name="The Broad Institute Genomics Platform"/>
            <consortium name="The Broad Institute Genome Sequencing Center for Infectious Disease"/>
            <person name="Wu L."/>
            <person name="Ma J."/>
        </authorList>
    </citation>
    <scope>NUCLEOTIDE SEQUENCE [LARGE SCALE GENOMIC DNA]</scope>
    <source>
        <strain evidence="3">CGMCC 4.7405</strain>
    </source>
</reference>
<protein>
    <submittedName>
        <fullName evidence="2">Uncharacterized protein</fullName>
    </submittedName>
</protein>
<dbReference type="Proteomes" id="UP001595690">
    <property type="component" value="Unassembled WGS sequence"/>
</dbReference>